<keyword evidence="3" id="KW-1185">Reference proteome</keyword>
<dbReference type="AlphaFoldDB" id="A0AAD7MPV8"/>
<feature type="compositionally biased region" description="Basic and acidic residues" evidence="1">
    <location>
        <begin position="82"/>
        <end position="105"/>
    </location>
</feature>
<sequence length="167" mass="18164">MDMEGGNNGDVPEKASAAHVICYGSVATRLGRCLLFIRCLLLLYWTARQRDHNDLHPDFTATKLRERTGWKRATTISAFSSHSRELRRSSHHDHEHDKEDVKPPDVLRQYSPAGSCCGSNRFDVGAEVFIRDPAADGTVLPSAFATAAAALPSTDPPSAAAPLPLIA</sequence>
<proteinExistence type="predicted"/>
<dbReference type="EMBL" id="JARKIB010000185">
    <property type="protein sequence ID" value="KAJ7726620.1"/>
    <property type="molecule type" value="Genomic_DNA"/>
</dbReference>
<evidence type="ECO:0000256" key="1">
    <source>
        <dbReference type="SAM" id="MobiDB-lite"/>
    </source>
</evidence>
<gene>
    <name evidence="2" type="ORF">B0H16DRAFT_1735547</name>
</gene>
<dbReference type="Proteomes" id="UP001215598">
    <property type="component" value="Unassembled WGS sequence"/>
</dbReference>
<protein>
    <submittedName>
        <fullName evidence="2">Uncharacterized protein</fullName>
    </submittedName>
</protein>
<accession>A0AAD7MPV8</accession>
<comment type="caution">
    <text evidence="2">The sequence shown here is derived from an EMBL/GenBank/DDBJ whole genome shotgun (WGS) entry which is preliminary data.</text>
</comment>
<evidence type="ECO:0000313" key="2">
    <source>
        <dbReference type="EMBL" id="KAJ7726620.1"/>
    </source>
</evidence>
<name>A0AAD7MPV8_9AGAR</name>
<reference evidence="2" key="1">
    <citation type="submission" date="2023-03" db="EMBL/GenBank/DDBJ databases">
        <title>Massive genome expansion in bonnet fungi (Mycena s.s.) driven by repeated elements and novel gene families across ecological guilds.</title>
        <authorList>
            <consortium name="Lawrence Berkeley National Laboratory"/>
            <person name="Harder C.B."/>
            <person name="Miyauchi S."/>
            <person name="Viragh M."/>
            <person name="Kuo A."/>
            <person name="Thoen E."/>
            <person name="Andreopoulos B."/>
            <person name="Lu D."/>
            <person name="Skrede I."/>
            <person name="Drula E."/>
            <person name="Henrissat B."/>
            <person name="Morin E."/>
            <person name="Kohler A."/>
            <person name="Barry K."/>
            <person name="LaButti K."/>
            <person name="Morin E."/>
            <person name="Salamov A."/>
            <person name="Lipzen A."/>
            <person name="Mereny Z."/>
            <person name="Hegedus B."/>
            <person name="Baldrian P."/>
            <person name="Stursova M."/>
            <person name="Weitz H."/>
            <person name="Taylor A."/>
            <person name="Grigoriev I.V."/>
            <person name="Nagy L.G."/>
            <person name="Martin F."/>
            <person name="Kauserud H."/>
        </authorList>
    </citation>
    <scope>NUCLEOTIDE SEQUENCE</scope>
    <source>
        <strain evidence="2">CBHHK182m</strain>
    </source>
</reference>
<feature type="region of interest" description="Disordered" evidence="1">
    <location>
        <begin position="81"/>
        <end position="105"/>
    </location>
</feature>
<organism evidence="2 3">
    <name type="scientific">Mycena metata</name>
    <dbReference type="NCBI Taxonomy" id="1033252"/>
    <lineage>
        <taxon>Eukaryota</taxon>
        <taxon>Fungi</taxon>
        <taxon>Dikarya</taxon>
        <taxon>Basidiomycota</taxon>
        <taxon>Agaricomycotina</taxon>
        <taxon>Agaricomycetes</taxon>
        <taxon>Agaricomycetidae</taxon>
        <taxon>Agaricales</taxon>
        <taxon>Marasmiineae</taxon>
        <taxon>Mycenaceae</taxon>
        <taxon>Mycena</taxon>
    </lineage>
</organism>
<evidence type="ECO:0000313" key="3">
    <source>
        <dbReference type="Proteomes" id="UP001215598"/>
    </source>
</evidence>